<organism evidence="1 2">
    <name type="scientific">Catenaria anguillulae PL171</name>
    <dbReference type="NCBI Taxonomy" id="765915"/>
    <lineage>
        <taxon>Eukaryota</taxon>
        <taxon>Fungi</taxon>
        <taxon>Fungi incertae sedis</taxon>
        <taxon>Blastocladiomycota</taxon>
        <taxon>Blastocladiomycetes</taxon>
        <taxon>Blastocladiales</taxon>
        <taxon>Catenariaceae</taxon>
        <taxon>Catenaria</taxon>
    </lineage>
</organism>
<dbReference type="AlphaFoldDB" id="A0A1Y2I0Y8"/>
<protein>
    <submittedName>
        <fullName evidence="1">Uncharacterized protein</fullName>
    </submittedName>
</protein>
<evidence type="ECO:0000313" key="1">
    <source>
        <dbReference type="EMBL" id="ORZ40520.1"/>
    </source>
</evidence>
<proteinExistence type="predicted"/>
<evidence type="ECO:0000313" key="2">
    <source>
        <dbReference type="Proteomes" id="UP000193411"/>
    </source>
</evidence>
<comment type="caution">
    <text evidence="1">The sequence shown here is derived from an EMBL/GenBank/DDBJ whole genome shotgun (WGS) entry which is preliminary data.</text>
</comment>
<dbReference type="Proteomes" id="UP000193411">
    <property type="component" value="Unassembled WGS sequence"/>
</dbReference>
<sequence>MQVRSEAVGGGSTDEFRVTSAVKGDAKARSVGVPASDGDPSAVIARVQREKSGGANDGLVAAVRFPKDAMHVQLLRGYPKQYVRVMGAFLSRL</sequence>
<gene>
    <name evidence="1" type="ORF">BCR44DRAFT_1425239</name>
</gene>
<name>A0A1Y2I0Y8_9FUNG</name>
<keyword evidence="2" id="KW-1185">Reference proteome</keyword>
<accession>A0A1Y2I0Y8</accession>
<reference evidence="1 2" key="1">
    <citation type="submission" date="2016-07" db="EMBL/GenBank/DDBJ databases">
        <title>Pervasive Adenine N6-methylation of Active Genes in Fungi.</title>
        <authorList>
            <consortium name="DOE Joint Genome Institute"/>
            <person name="Mondo S.J."/>
            <person name="Dannebaum R.O."/>
            <person name="Kuo R.C."/>
            <person name="Labutti K."/>
            <person name="Haridas S."/>
            <person name="Kuo A."/>
            <person name="Salamov A."/>
            <person name="Ahrendt S.R."/>
            <person name="Lipzen A."/>
            <person name="Sullivan W."/>
            <person name="Andreopoulos W.B."/>
            <person name="Clum A."/>
            <person name="Lindquist E."/>
            <person name="Daum C."/>
            <person name="Ramamoorthy G.K."/>
            <person name="Gryganskyi A."/>
            <person name="Culley D."/>
            <person name="Magnuson J.K."/>
            <person name="James T.Y."/>
            <person name="O'Malley M.A."/>
            <person name="Stajich J.E."/>
            <person name="Spatafora J.W."/>
            <person name="Visel A."/>
            <person name="Grigoriev I.V."/>
        </authorList>
    </citation>
    <scope>NUCLEOTIDE SEQUENCE [LARGE SCALE GENOMIC DNA]</scope>
    <source>
        <strain evidence="1 2">PL171</strain>
    </source>
</reference>
<dbReference type="EMBL" id="MCFL01000003">
    <property type="protein sequence ID" value="ORZ40520.1"/>
    <property type="molecule type" value="Genomic_DNA"/>
</dbReference>